<reference evidence="1" key="1">
    <citation type="submission" date="2021-04" db="EMBL/GenBank/DDBJ databases">
        <authorList>
            <person name="Tunstrom K."/>
        </authorList>
    </citation>
    <scope>NUCLEOTIDE SEQUENCE</scope>
</reference>
<dbReference type="Proteomes" id="UP000691718">
    <property type="component" value="Unassembled WGS sequence"/>
</dbReference>
<name>A0A8S3WVJ8_PARAO</name>
<gene>
    <name evidence="1" type="ORF">PAPOLLO_LOCUS10626</name>
</gene>
<protein>
    <submittedName>
        <fullName evidence="1">(apollo) hypothetical protein</fullName>
    </submittedName>
</protein>
<proteinExistence type="predicted"/>
<dbReference type="EMBL" id="CAJQZP010000758">
    <property type="protein sequence ID" value="CAG4983366.1"/>
    <property type="molecule type" value="Genomic_DNA"/>
</dbReference>
<accession>A0A8S3WVJ8</accession>
<keyword evidence="2" id="KW-1185">Reference proteome</keyword>
<dbReference type="AlphaFoldDB" id="A0A8S3WVJ8"/>
<dbReference type="OrthoDB" id="3039988at2759"/>
<evidence type="ECO:0000313" key="2">
    <source>
        <dbReference type="Proteomes" id="UP000691718"/>
    </source>
</evidence>
<comment type="caution">
    <text evidence="1">The sequence shown here is derived from an EMBL/GenBank/DDBJ whole genome shotgun (WGS) entry which is preliminary data.</text>
</comment>
<sequence length="328" mass="38054">MRVGRAARRAYAQAYSVVLAGIRKMTDENEEFNNNIMYSEDDIAELEVEERDSIGKNTPRIIKRIIETGESDDEWRFLKGKGKKKRMHEDESLSTETDIEVNYSYGIIRDVELEISEEEIMKNISCPDSTELISVKRLKRRSYTKQEGWCPSETIRLCFKGSSLLLKITVQPNVYPVSQCSQFWRLGHIRNLCPFKKTICPKCGEEHENCDTKTFKCVNCSGSHMTLARTCPDYLKERRLRELMAEFNCTYRRALTIYVAPTPHRQMNLKFIEQDSIQQECNYNTPKRKAAKVQNVPTFAEVTANSILHNEDNIINVKVRYRRPAGAK</sequence>
<organism evidence="1 2">
    <name type="scientific">Parnassius apollo</name>
    <name type="common">Apollo butterfly</name>
    <name type="synonym">Papilio apollo</name>
    <dbReference type="NCBI Taxonomy" id="110799"/>
    <lineage>
        <taxon>Eukaryota</taxon>
        <taxon>Metazoa</taxon>
        <taxon>Ecdysozoa</taxon>
        <taxon>Arthropoda</taxon>
        <taxon>Hexapoda</taxon>
        <taxon>Insecta</taxon>
        <taxon>Pterygota</taxon>
        <taxon>Neoptera</taxon>
        <taxon>Endopterygota</taxon>
        <taxon>Lepidoptera</taxon>
        <taxon>Glossata</taxon>
        <taxon>Ditrysia</taxon>
        <taxon>Papilionoidea</taxon>
        <taxon>Papilionidae</taxon>
        <taxon>Parnassiinae</taxon>
        <taxon>Parnassini</taxon>
        <taxon>Parnassius</taxon>
        <taxon>Parnassius</taxon>
    </lineage>
</organism>
<evidence type="ECO:0000313" key="1">
    <source>
        <dbReference type="EMBL" id="CAG4983366.1"/>
    </source>
</evidence>